<evidence type="ECO:0000313" key="1">
    <source>
        <dbReference type="EMBL" id="KJY82426.1"/>
    </source>
</evidence>
<dbReference type="SUPFAM" id="SSF144292">
    <property type="entry name" value="occludin/ELL-like"/>
    <property type="match status" value="1"/>
</dbReference>
<protein>
    <submittedName>
        <fullName evidence="1">Uncharacterized protein</fullName>
    </submittedName>
</protein>
<keyword evidence="2" id="KW-1185">Reference proteome</keyword>
<dbReference type="RefSeq" id="WP_045956261.1">
    <property type="nucleotide sequence ID" value="NZ_JXXV01000024.1"/>
</dbReference>
<dbReference type="PATRIC" id="fig|579748.3.peg.2796"/>
<dbReference type="EMBL" id="JXXV01000024">
    <property type="protein sequence ID" value="KJY82426.1"/>
    <property type="molecule type" value="Genomic_DNA"/>
</dbReference>
<name>A0A0F4NK43_9VIBR</name>
<sequence length="81" mass="9259">MAITIRDVDKHEDMLDELSRLTGETTKAKSLIKGGYAAIKYKDHYLSEKDHRERLQSELYCLKRKVEAYTTALNALTKIGA</sequence>
<accession>A0A0F4NK43</accession>
<comment type="caution">
    <text evidence="1">The sequence shown here is derived from an EMBL/GenBank/DDBJ whole genome shotgun (WGS) entry which is preliminary data.</text>
</comment>
<evidence type="ECO:0000313" key="2">
    <source>
        <dbReference type="Proteomes" id="UP000033673"/>
    </source>
</evidence>
<reference evidence="1 2" key="1">
    <citation type="journal article" date="2015" name="BMC Genomics">
        <title>Genome mining reveals unlocked bioactive potential of marine Gram-negative bacteria.</title>
        <authorList>
            <person name="Machado H."/>
            <person name="Sonnenschein E.C."/>
            <person name="Melchiorsen J."/>
            <person name="Gram L."/>
        </authorList>
    </citation>
    <scope>NUCLEOTIDE SEQUENCE [LARGE SCALE GENOMIC DNA]</scope>
    <source>
        <strain evidence="1 2">S2757</strain>
    </source>
</reference>
<gene>
    <name evidence="1" type="ORF">TW81_13520</name>
</gene>
<dbReference type="AlphaFoldDB" id="A0A0F4NK43"/>
<proteinExistence type="predicted"/>
<dbReference type="Proteomes" id="UP000033673">
    <property type="component" value="Unassembled WGS sequence"/>
</dbReference>
<organism evidence="1 2">
    <name type="scientific">Vibrio galatheae</name>
    <dbReference type="NCBI Taxonomy" id="579748"/>
    <lineage>
        <taxon>Bacteria</taxon>
        <taxon>Pseudomonadati</taxon>
        <taxon>Pseudomonadota</taxon>
        <taxon>Gammaproteobacteria</taxon>
        <taxon>Vibrionales</taxon>
        <taxon>Vibrionaceae</taxon>
        <taxon>Vibrio</taxon>
    </lineage>
</organism>